<evidence type="ECO:0000256" key="4">
    <source>
        <dbReference type="ARBA" id="ARBA00023242"/>
    </source>
</evidence>
<dbReference type="GO" id="GO:0003677">
    <property type="term" value="F:DNA binding"/>
    <property type="evidence" value="ECO:0007669"/>
    <property type="project" value="UniProtKB-KW"/>
</dbReference>
<organism evidence="6 7">
    <name type="scientific">Aspergillus versicolor CBS 583.65</name>
    <dbReference type="NCBI Taxonomy" id="1036611"/>
    <lineage>
        <taxon>Eukaryota</taxon>
        <taxon>Fungi</taxon>
        <taxon>Dikarya</taxon>
        <taxon>Ascomycota</taxon>
        <taxon>Pezizomycotina</taxon>
        <taxon>Eurotiomycetes</taxon>
        <taxon>Eurotiomycetidae</taxon>
        <taxon>Eurotiales</taxon>
        <taxon>Aspergillaceae</taxon>
        <taxon>Aspergillus</taxon>
        <taxon>Aspergillus subgen. Nidulantes</taxon>
    </lineage>
</organism>
<dbReference type="AlphaFoldDB" id="A0A1L9Q1Y0"/>
<keyword evidence="4" id="KW-0539">Nucleus</keyword>
<keyword evidence="3" id="KW-0804">Transcription</keyword>
<dbReference type="Proteomes" id="UP000184073">
    <property type="component" value="Unassembled WGS sequence"/>
</dbReference>
<evidence type="ECO:0000256" key="3">
    <source>
        <dbReference type="ARBA" id="ARBA00023163"/>
    </source>
</evidence>
<protein>
    <recommendedName>
        <fullName evidence="5">Zn(2)-C6 fungal-type domain-containing protein</fullName>
    </recommendedName>
</protein>
<dbReference type="STRING" id="1036611.A0A1L9Q1Y0"/>
<dbReference type="EMBL" id="KV878138">
    <property type="protein sequence ID" value="OJJ07739.1"/>
    <property type="molecule type" value="Genomic_DNA"/>
</dbReference>
<dbReference type="CDD" id="cd00067">
    <property type="entry name" value="GAL4"/>
    <property type="match status" value="1"/>
</dbReference>
<reference evidence="7" key="1">
    <citation type="journal article" date="2017" name="Genome Biol.">
        <title>Comparative genomics reveals high biological diversity and specific adaptations in the industrially and medically important fungal genus Aspergillus.</title>
        <authorList>
            <person name="de Vries R.P."/>
            <person name="Riley R."/>
            <person name="Wiebenga A."/>
            <person name="Aguilar-Osorio G."/>
            <person name="Amillis S."/>
            <person name="Uchima C.A."/>
            <person name="Anderluh G."/>
            <person name="Asadollahi M."/>
            <person name="Askin M."/>
            <person name="Barry K."/>
            <person name="Battaglia E."/>
            <person name="Bayram O."/>
            <person name="Benocci T."/>
            <person name="Braus-Stromeyer S.A."/>
            <person name="Caldana C."/>
            <person name="Canovas D."/>
            <person name="Cerqueira G.C."/>
            <person name="Chen F."/>
            <person name="Chen W."/>
            <person name="Choi C."/>
            <person name="Clum A."/>
            <person name="Dos Santos R.A."/>
            <person name="Damasio A.R."/>
            <person name="Diallinas G."/>
            <person name="Emri T."/>
            <person name="Fekete E."/>
            <person name="Flipphi M."/>
            <person name="Freyberg S."/>
            <person name="Gallo A."/>
            <person name="Gournas C."/>
            <person name="Habgood R."/>
            <person name="Hainaut M."/>
            <person name="Harispe M.L."/>
            <person name="Henrissat B."/>
            <person name="Hilden K.S."/>
            <person name="Hope R."/>
            <person name="Hossain A."/>
            <person name="Karabika E."/>
            <person name="Karaffa L."/>
            <person name="Karanyi Z."/>
            <person name="Krasevec N."/>
            <person name="Kuo A."/>
            <person name="Kusch H."/>
            <person name="LaButti K."/>
            <person name="Lagendijk E.L."/>
            <person name="Lapidus A."/>
            <person name="Levasseur A."/>
            <person name="Lindquist E."/>
            <person name="Lipzen A."/>
            <person name="Logrieco A.F."/>
            <person name="MacCabe A."/>
            <person name="Maekelae M.R."/>
            <person name="Malavazi I."/>
            <person name="Melin P."/>
            <person name="Meyer V."/>
            <person name="Mielnichuk N."/>
            <person name="Miskei M."/>
            <person name="Molnar A.P."/>
            <person name="Mule G."/>
            <person name="Ngan C.Y."/>
            <person name="Orejas M."/>
            <person name="Orosz E."/>
            <person name="Ouedraogo J.P."/>
            <person name="Overkamp K.M."/>
            <person name="Park H.-S."/>
            <person name="Perrone G."/>
            <person name="Piumi F."/>
            <person name="Punt P.J."/>
            <person name="Ram A.F."/>
            <person name="Ramon A."/>
            <person name="Rauscher S."/>
            <person name="Record E."/>
            <person name="Riano-Pachon D.M."/>
            <person name="Robert V."/>
            <person name="Roehrig J."/>
            <person name="Ruller R."/>
            <person name="Salamov A."/>
            <person name="Salih N.S."/>
            <person name="Samson R.A."/>
            <person name="Sandor E."/>
            <person name="Sanguinetti M."/>
            <person name="Schuetze T."/>
            <person name="Sepcic K."/>
            <person name="Shelest E."/>
            <person name="Sherlock G."/>
            <person name="Sophianopoulou V."/>
            <person name="Squina F.M."/>
            <person name="Sun H."/>
            <person name="Susca A."/>
            <person name="Todd R.B."/>
            <person name="Tsang A."/>
            <person name="Unkles S.E."/>
            <person name="van de Wiele N."/>
            <person name="van Rossen-Uffink D."/>
            <person name="Oliveira J.V."/>
            <person name="Vesth T.C."/>
            <person name="Visser J."/>
            <person name="Yu J.-H."/>
            <person name="Zhou M."/>
            <person name="Andersen M.R."/>
            <person name="Archer D.B."/>
            <person name="Baker S.E."/>
            <person name="Benoit I."/>
            <person name="Brakhage A.A."/>
            <person name="Braus G.H."/>
            <person name="Fischer R."/>
            <person name="Frisvad J.C."/>
            <person name="Goldman G.H."/>
            <person name="Houbraken J."/>
            <person name="Oakley B."/>
            <person name="Pocsi I."/>
            <person name="Scazzocchio C."/>
            <person name="Seiboth B."/>
            <person name="vanKuyk P.A."/>
            <person name="Wortman J."/>
            <person name="Dyer P.S."/>
            <person name="Grigoriev I.V."/>
        </authorList>
    </citation>
    <scope>NUCLEOTIDE SEQUENCE [LARGE SCALE GENOMIC DNA]</scope>
    <source>
        <strain evidence="7">CBS 583.65</strain>
    </source>
</reference>
<evidence type="ECO:0000256" key="2">
    <source>
        <dbReference type="ARBA" id="ARBA00023125"/>
    </source>
</evidence>
<dbReference type="GeneID" id="63731362"/>
<dbReference type="Pfam" id="PF00172">
    <property type="entry name" value="Zn_clus"/>
    <property type="match status" value="1"/>
</dbReference>
<gene>
    <name evidence="6" type="ORF">ASPVEDRAFT_65987</name>
</gene>
<proteinExistence type="predicted"/>
<dbReference type="GO" id="GO:0008270">
    <property type="term" value="F:zinc ion binding"/>
    <property type="evidence" value="ECO:0007669"/>
    <property type="project" value="InterPro"/>
</dbReference>
<evidence type="ECO:0000256" key="1">
    <source>
        <dbReference type="ARBA" id="ARBA00023015"/>
    </source>
</evidence>
<evidence type="ECO:0000313" key="6">
    <source>
        <dbReference type="EMBL" id="OJJ07739.1"/>
    </source>
</evidence>
<dbReference type="RefSeq" id="XP_040673501.1">
    <property type="nucleotide sequence ID" value="XM_040815851.1"/>
</dbReference>
<evidence type="ECO:0000313" key="7">
    <source>
        <dbReference type="Proteomes" id="UP000184073"/>
    </source>
</evidence>
<dbReference type="InterPro" id="IPR001138">
    <property type="entry name" value="Zn2Cys6_DnaBD"/>
</dbReference>
<dbReference type="PROSITE" id="PS00463">
    <property type="entry name" value="ZN2_CY6_FUNGAL_1"/>
    <property type="match status" value="1"/>
</dbReference>
<dbReference type="VEuPathDB" id="FungiDB:ASPVEDRAFT_65987"/>
<evidence type="ECO:0000259" key="5">
    <source>
        <dbReference type="PROSITE" id="PS50048"/>
    </source>
</evidence>
<dbReference type="PROSITE" id="PS50048">
    <property type="entry name" value="ZN2_CY6_FUNGAL_2"/>
    <property type="match status" value="1"/>
</dbReference>
<dbReference type="PANTHER" id="PTHR38111:SF11">
    <property type="entry name" value="TRANSCRIPTION FACTOR DOMAIN-CONTAINING PROTEIN-RELATED"/>
    <property type="match status" value="1"/>
</dbReference>
<dbReference type="OrthoDB" id="4491390at2759"/>
<accession>A0A1L9Q1Y0</accession>
<dbReference type="InterPro" id="IPR053178">
    <property type="entry name" value="Osmoadaptation_assoc"/>
</dbReference>
<dbReference type="PANTHER" id="PTHR38111">
    <property type="entry name" value="ZN(2)-C6 FUNGAL-TYPE DOMAIN-CONTAINING PROTEIN-RELATED"/>
    <property type="match status" value="1"/>
</dbReference>
<dbReference type="Gene3D" id="4.10.240.10">
    <property type="entry name" value="Zn(2)-C6 fungal-type DNA-binding domain"/>
    <property type="match status" value="1"/>
</dbReference>
<sequence>MGGAPYQSRGCANCRRRKVKCDLGKPECARCIKKGAPCLGYIENRNILHHSLVTRRTPFGNAIRPAPCLVDKFNHLPRLNVVNGNVEVRTQIFSGFMNELFPHNTLSDCKDDNWYLLMSHFPSMARESELVDRSVIALAATFLANKRGDSQLIHHAVEIYNSAINGLARMLQRGCQPNLEMFYSMTVFHTYELMQTNVEALQNCLTHIQGATAISKHLDYTIHEEKPFVRAMLTRQKWATTFFALNTKYASQVHCDCLVNGTENSPLDQLFGIVAECATLQRSLDQIKEQKSLDLPLSCAALLSDCQKIEGKLQKNWMTEYAPRLDGGPISDWSQPKHDPRTLPSRSFLEPYGFPSLATGKTYILYWVILLVVRRILYQTENLLDKAPSLKPMLLCADQICRCVAYCMQPRNRISAAQVVLFGISQASQCYIDCADREKFVWCQEIYPLVSTSGFTVVQRLNQEQCNYWNAVQSEVVTKAPMSAENHLT</sequence>
<dbReference type="InterPro" id="IPR036864">
    <property type="entry name" value="Zn2-C6_fun-type_DNA-bd_sf"/>
</dbReference>
<keyword evidence="7" id="KW-1185">Reference proteome</keyword>
<dbReference type="SMART" id="SM00066">
    <property type="entry name" value="GAL4"/>
    <property type="match status" value="1"/>
</dbReference>
<dbReference type="GO" id="GO:0000981">
    <property type="term" value="F:DNA-binding transcription factor activity, RNA polymerase II-specific"/>
    <property type="evidence" value="ECO:0007669"/>
    <property type="project" value="InterPro"/>
</dbReference>
<name>A0A1L9Q1Y0_ASPVE</name>
<keyword evidence="2" id="KW-0238">DNA-binding</keyword>
<dbReference type="SUPFAM" id="SSF57701">
    <property type="entry name" value="Zn2/Cys6 DNA-binding domain"/>
    <property type="match status" value="1"/>
</dbReference>
<keyword evidence="1" id="KW-0805">Transcription regulation</keyword>
<feature type="domain" description="Zn(2)-C6 fungal-type" evidence="5">
    <location>
        <begin position="10"/>
        <end position="38"/>
    </location>
</feature>